<feature type="compositionally biased region" description="Basic and acidic residues" evidence="1">
    <location>
        <begin position="346"/>
        <end position="374"/>
    </location>
</feature>
<dbReference type="Proteomes" id="UP001055219">
    <property type="component" value="Unassembled WGS sequence"/>
</dbReference>
<dbReference type="GeneID" id="75834739"/>
<dbReference type="OrthoDB" id="3068835at2759"/>
<comment type="caution">
    <text evidence="2">The sequence shown here is derived from an EMBL/GenBank/DDBJ whole genome shotgun (WGS) entry which is preliminary data.</text>
</comment>
<evidence type="ECO:0000313" key="2">
    <source>
        <dbReference type="EMBL" id="KAI6779050.1"/>
    </source>
</evidence>
<protein>
    <submittedName>
        <fullName evidence="2">Uncharacterized protein</fullName>
    </submittedName>
</protein>
<gene>
    <name evidence="2" type="ORF">J7T54_008268</name>
</gene>
<dbReference type="PANTHER" id="PTHR38887">
    <property type="entry name" value="CHROMOSOME 21, WHOLE GENOME SHOTGUN SEQUENCE"/>
    <property type="match status" value="1"/>
</dbReference>
<dbReference type="RefSeq" id="XP_051359906.1">
    <property type="nucleotide sequence ID" value="XM_051509034.1"/>
</dbReference>
<reference evidence="2" key="2">
    <citation type="submission" date="2022-07" db="EMBL/GenBank/DDBJ databases">
        <authorList>
            <person name="Goncalves M.F.M."/>
            <person name="Hilario S."/>
            <person name="Van De Peer Y."/>
            <person name="Esteves A.C."/>
            <person name="Alves A."/>
        </authorList>
    </citation>
    <scope>NUCLEOTIDE SEQUENCE</scope>
    <source>
        <strain evidence="2">MUM 19.33</strain>
    </source>
</reference>
<dbReference type="PANTHER" id="PTHR38887:SF1">
    <property type="entry name" value="RAS MODIFICATION PROTEIN ERF4"/>
    <property type="match status" value="1"/>
</dbReference>
<sequence length="383" mass="43070">MRGNRARRTIVFKFMMGHDFGYGDDKAPPLPPRTAELAKPVAVPATSSSLGSPFLRAYPPVLHDFGISRNVFLTFLDDLNRVAVRSPPLIMVSAACGVANFVPDITTQAVALGIDVTANASMYALSKGRTEMMLRRANRDIFHRHGLKVQVAKLEAVALLAGMPILDEDNVLLKDAAILAPHEDIHELHTLSGQERRLKTLQPWLSPLDIEDLPEMEERRVGVGKMSVALSEWQRGHGEKKLMTDRRKALDKKTESIQKAEKRYQDDMESILKQETKVVASQGQRTEEDRIKLQEKRRKAVDRRETDLYDAERRYTKGNKEEKGIRRIYFLLLTRSDEDLGGMDELMARAESEDEADSGHKRQCRSTERADVPKGAKPSTGAS</sequence>
<dbReference type="EMBL" id="JAGIXG020000053">
    <property type="protein sequence ID" value="KAI6779050.1"/>
    <property type="molecule type" value="Genomic_DNA"/>
</dbReference>
<keyword evidence="3" id="KW-1185">Reference proteome</keyword>
<dbReference type="InterPro" id="IPR053221">
    <property type="entry name" value="Burnettramic_acid_biosynth"/>
</dbReference>
<accession>A0A9P9XWJ8</accession>
<feature type="region of interest" description="Disordered" evidence="1">
    <location>
        <begin position="344"/>
        <end position="383"/>
    </location>
</feature>
<reference evidence="2" key="1">
    <citation type="journal article" date="2021" name="J Fungi (Basel)">
        <title>Genomic and Metabolomic Analyses of the Marine Fungus Emericellopsis cladophorae: Insights into Saltwater Adaptability Mechanisms and Its Biosynthetic Potential.</title>
        <authorList>
            <person name="Goncalves M.F.M."/>
            <person name="Hilario S."/>
            <person name="Van de Peer Y."/>
            <person name="Esteves A.C."/>
            <person name="Alves A."/>
        </authorList>
    </citation>
    <scope>NUCLEOTIDE SEQUENCE</scope>
    <source>
        <strain evidence="2">MUM 19.33</strain>
    </source>
</reference>
<evidence type="ECO:0000256" key="1">
    <source>
        <dbReference type="SAM" id="MobiDB-lite"/>
    </source>
</evidence>
<dbReference type="AlphaFoldDB" id="A0A9P9XWJ8"/>
<name>A0A9P9XWJ8_9HYPO</name>
<organism evidence="2 3">
    <name type="scientific">Emericellopsis cladophorae</name>
    <dbReference type="NCBI Taxonomy" id="2686198"/>
    <lineage>
        <taxon>Eukaryota</taxon>
        <taxon>Fungi</taxon>
        <taxon>Dikarya</taxon>
        <taxon>Ascomycota</taxon>
        <taxon>Pezizomycotina</taxon>
        <taxon>Sordariomycetes</taxon>
        <taxon>Hypocreomycetidae</taxon>
        <taxon>Hypocreales</taxon>
        <taxon>Bionectriaceae</taxon>
        <taxon>Emericellopsis</taxon>
    </lineage>
</organism>
<proteinExistence type="predicted"/>
<evidence type="ECO:0000313" key="3">
    <source>
        <dbReference type="Proteomes" id="UP001055219"/>
    </source>
</evidence>